<feature type="region of interest" description="Disordered" evidence="5">
    <location>
        <begin position="415"/>
        <end position="459"/>
    </location>
</feature>
<gene>
    <name evidence="8" type="ORF">GCM10007047_21690</name>
</gene>
<dbReference type="AlphaFoldDB" id="A0A8J3DKN4"/>
<accession>A0A8J3DKN4</accession>
<evidence type="ECO:0000313" key="8">
    <source>
        <dbReference type="EMBL" id="GHC04542.1"/>
    </source>
</evidence>
<evidence type="ECO:0000256" key="5">
    <source>
        <dbReference type="SAM" id="MobiDB-lite"/>
    </source>
</evidence>
<reference evidence="8" key="2">
    <citation type="submission" date="2020-09" db="EMBL/GenBank/DDBJ databases">
        <authorList>
            <person name="Sun Q."/>
            <person name="Kim S."/>
        </authorList>
    </citation>
    <scope>NUCLEOTIDE SEQUENCE</scope>
    <source>
        <strain evidence="8">KCTC 12870</strain>
    </source>
</reference>
<keyword evidence="3 4" id="KW-0802">TPR repeat</keyword>
<dbReference type="InterPro" id="IPR019734">
    <property type="entry name" value="TPR_rpt"/>
</dbReference>
<keyword evidence="9" id="KW-1185">Reference proteome</keyword>
<evidence type="ECO:0000256" key="2">
    <source>
        <dbReference type="ARBA" id="ARBA00022737"/>
    </source>
</evidence>
<proteinExistence type="predicted"/>
<dbReference type="PROSITE" id="PS50005">
    <property type="entry name" value="TPR"/>
    <property type="match status" value="1"/>
</dbReference>
<feature type="chain" id="PRO_5035216040" description="Outer membrane lipoprotein BamD-like domain-containing protein" evidence="6">
    <location>
        <begin position="24"/>
        <end position="459"/>
    </location>
</feature>
<protein>
    <recommendedName>
        <fullName evidence="7">Outer membrane lipoprotein BamD-like domain-containing protein</fullName>
    </recommendedName>
</protein>
<comment type="caution">
    <text evidence="8">The sequence shown here is derived from an EMBL/GenBank/DDBJ whole genome shotgun (WGS) entry which is preliminary data.</text>
</comment>
<evidence type="ECO:0000256" key="6">
    <source>
        <dbReference type="SAM" id="SignalP"/>
    </source>
</evidence>
<keyword evidence="2" id="KW-0677">Repeat</keyword>
<keyword evidence="1 6" id="KW-0732">Signal</keyword>
<dbReference type="SMART" id="SM00028">
    <property type="entry name" value="TPR"/>
    <property type="match status" value="3"/>
</dbReference>
<feature type="domain" description="Outer membrane lipoprotein BamD-like" evidence="7">
    <location>
        <begin position="172"/>
        <end position="293"/>
    </location>
</feature>
<dbReference type="RefSeq" id="WP_189514995.1">
    <property type="nucleotide sequence ID" value="NZ_BMXG01000012.1"/>
</dbReference>
<feature type="signal peptide" evidence="6">
    <location>
        <begin position="1"/>
        <end position="23"/>
    </location>
</feature>
<organism evidence="8 9">
    <name type="scientific">Cerasicoccus arenae</name>
    <dbReference type="NCBI Taxonomy" id="424488"/>
    <lineage>
        <taxon>Bacteria</taxon>
        <taxon>Pseudomonadati</taxon>
        <taxon>Verrucomicrobiota</taxon>
        <taxon>Opitutia</taxon>
        <taxon>Puniceicoccales</taxon>
        <taxon>Cerasicoccaceae</taxon>
        <taxon>Cerasicoccus</taxon>
    </lineage>
</organism>
<reference evidence="8" key="1">
    <citation type="journal article" date="2014" name="Int. J. Syst. Evol. Microbiol.">
        <title>Complete genome sequence of Corynebacterium casei LMG S-19264T (=DSM 44701T), isolated from a smear-ripened cheese.</title>
        <authorList>
            <consortium name="US DOE Joint Genome Institute (JGI-PGF)"/>
            <person name="Walter F."/>
            <person name="Albersmeier A."/>
            <person name="Kalinowski J."/>
            <person name="Ruckert C."/>
        </authorList>
    </citation>
    <scope>NUCLEOTIDE SEQUENCE</scope>
    <source>
        <strain evidence="8">KCTC 12870</strain>
    </source>
</reference>
<evidence type="ECO:0000256" key="3">
    <source>
        <dbReference type="ARBA" id="ARBA00022803"/>
    </source>
</evidence>
<dbReference type="InterPro" id="IPR011990">
    <property type="entry name" value="TPR-like_helical_dom_sf"/>
</dbReference>
<dbReference type="SUPFAM" id="SSF48452">
    <property type="entry name" value="TPR-like"/>
    <property type="match status" value="1"/>
</dbReference>
<dbReference type="Gene3D" id="1.25.40.10">
    <property type="entry name" value="Tetratricopeptide repeat domain"/>
    <property type="match status" value="2"/>
</dbReference>
<evidence type="ECO:0000313" key="9">
    <source>
        <dbReference type="Proteomes" id="UP000642829"/>
    </source>
</evidence>
<dbReference type="Proteomes" id="UP000642829">
    <property type="component" value="Unassembled WGS sequence"/>
</dbReference>
<sequence>MKHYKFASGALALSILICASAQAKLVWTSEEGWHAEGGVTQAILGDELTSGGSEGSALHLMNEARREQEDGSLGDALGTYDDVIDDYPNSVYAPEAHYQRGVIYTKRSQFNKARDEFDEILRLYPNYDNFNAVIEGMYNLAERIQDGDLPYLWGFMPWFTDPAVGIELYETIVENAPFSEYAPLALMNIALMARDDDKPEEAIDALDRLINNYPQSLLAPDAYLQLADVYASLVQGASWDQGATREAVSFYQDYLILYPDTRGSYEAEAGLYYMRETLAESKFEVGEFYWKFRNNPRAARVMYSEAITVAPQSAIAKDAEAMIAKIDSGVEPPMNPADWVFGRYQRPSYNAYEDQSKIDALDDQAFQIEQSEAFLETPGSEALEEVSGDDVKEYEGVGMPMQDYLVDPDTGALIPGPAVPLNPDNMIPYNPPGPNTKEQKEVDQFQQEQSQNQNVPSGG</sequence>
<dbReference type="Pfam" id="PF07719">
    <property type="entry name" value="TPR_2"/>
    <property type="match status" value="1"/>
</dbReference>
<feature type="repeat" description="TPR" evidence="4">
    <location>
        <begin position="94"/>
        <end position="127"/>
    </location>
</feature>
<dbReference type="InterPro" id="IPR039565">
    <property type="entry name" value="BamD-like"/>
</dbReference>
<evidence type="ECO:0000259" key="7">
    <source>
        <dbReference type="Pfam" id="PF13525"/>
    </source>
</evidence>
<dbReference type="InterPro" id="IPR013105">
    <property type="entry name" value="TPR_2"/>
</dbReference>
<feature type="compositionally biased region" description="Low complexity" evidence="5">
    <location>
        <begin position="444"/>
        <end position="453"/>
    </location>
</feature>
<evidence type="ECO:0000256" key="4">
    <source>
        <dbReference type="PROSITE-ProRule" id="PRU00339"/>
    </source>
</evidence>
<dbReference type="Pfam" id="PF13525">
    <property type="entry name" value="YfiO"/>
    <property type="match status" value="1"/>
</dbReference>
<evidence type="ECO:0000256" key="1">
    <source>
        <dbReference type="ARBA" id="ARBA00022729"/>
    </source>
</evidence>
<name>A0A8J3DKN4_9BACT</name>
<dbReference type="EMBL" id="BMXG01000012">
    <property type="protein sequence ID" value="GHC04542.1"/>
    <property type="molecule type" value="Genomic_DNA"/>
</dbReference>